<evidence type="ECO:0000256" key="6">
    <source>
        <dbReference type="RuleBase" id="RU000553"/>
    </source>
</evidence>
<reference evidence="9 10" key="1">
    <citation type="submission" date="2018-07" db="EMBL/GenBank/DDBJ databases">
        <title>Pseudomonas laoshanensis sp. nov., isolated from soil.</title>
        <authorList>
            <person name="Sun J."/>
            <person name="Yu L."/>
            <person name="Wang M."/>
            <person name="Zhang C."/>
        </authorList>
    </citation>
    <scope>NUCLEOTIDE SEQUENCE [LARGE SCALE GENOMIC DNA]</scope>
    <source>
        <strain evidence="9 10">Y22</strain>
    </source>
</reference>
<evidence type="ECO:0000256" key="3">
    <source>
        <dbReference type="ARBA" id="ARBA00015991"/>
    </source>
</evidence>
<dbReference type="NCBIfam" id="NF011014">
    <property type="entry name" value="PRK14442.1"/>
    <property type="match status" value="1"/>
</dbReference>
<gene>
    <name evidence="9" type="ORF">DT594_00515</name>
</gene>
<dbReference type="EMBL" id="QOVF01000001">
    <property type="protein sequence ID" value="KAA0695894.1"/>
    <property type="molecule type" value="Genomic_DNA"/>
</dbReference>
<dbReference type="PANTHER" id="PTHR47268">
    <property type="entry name" value="ACYLPHOSPHATASE"/>
    <property type="match status" value="1"/>
</dbReference>
<feature type="active site" evidence="5">
    <location>
        <position position="38"/>
    </location>
</feature>
<evidence type="ECO:0000256" key="7">
    <source>
        <dbReference type="RuleBase" id="RU004168"/>
    </source>
</evidence>
<dbReference type="Pfam" id="PF00708">
    <property type="entry name" value="Acylphosphatase"/>
    <property type="match status" value="1"/>
</dbReference>
<evidence type="ECO:0000256" key="2">
    <source>
        <dbReference type="ARBA" id="ARBA00012150"/>
    </source>
</evidence>
<dbReference type="Gene3D" id="3.30.70.100">
    <property type="match status" value="1"/>
</dbReference>
<evidence type="ECO:0000256" key="4">
    <source>
        <dbReference type="ARBA" id="ARBA00047645"/>
    </source>
</evidence>
<evidence type="ECO:0000313" key="9">
    <source>
        <dbReference type="EMBL" id="KAA0695894.1"/>
    </source>
</evidence>
<dbReference type="PRINTS" id="PR00112">
    <property type="entry name" value="ACYLPHPHTASE"/>
</dbReference>
<dbReference type="PROSITE" id="PS51160">
    <property type="entry name" value="ACYLPHOSPHATASE_3"/>
    <property type="match status" value="1"/>
</dbReference>
<dbReference type="EC" id="3.6.1.7" evidence="2 5"/>
<dbReference type="InterPro" id="IPR020456">
    <property type="entry name" value="Acylphosphatase"/>
</dbReference>
<sequence>MSSLSLQGYVRGQVQGVGFRQATVRQANKLGISGWVRNLPDGSVEVMLCGEEPALEAMTAWLRTGPDAASVDAVELTGCAWQEIAGFVQL</sequence>
<evidence type="ECO:0000256" key="1">
    <source>
        <dbReference type="ARBA" id="ARBA00005614"/>
    </source>
</evidence>
<proteinExistence type="inferred from homology"/>
<feature type="domain" description="Acylphosphatase-like" evidence="8">
    <location>
        <begin position="5"/>
        <end position="90"/>
    </location>
</feature>
<dbReference type="AlphaFoldDB" id="A0A7V7KY75"/>
<keyword evidence="10" id="KW-1185">Reference proteome</keyword>
<dbReference type="PROSITE" id="PS00150">
    <property type="entry name" value="ACYLPHOSPHATASE_1"/>
    <property type="match status" value="1"/>
</dbReference>
<comment type="caution">
    <text evidence="9">The sequence shown here is derived from an EMBL/GenBank/DDBJ whole genome shotgun (WGS) entry which is preliminary data.</text>
</comment>
<comment type="similarity">
    <text evidence="1 7">Belongs to the acylphosphatase family.</text>
</comment>
<name>A0A7V7KY75_9GAMM</name>
<dbReference type="GO" id="GO:0003998">
    <property type="term" value="F:acylphosphatase activity"/>
    <property type="evidence" value="ECO:0007669"/>
    <property type="project" value="UniProtKB-EC"/>
</dbReference>
<protein>
    <recommendedName>
        <fullName evidence="3 5">Acylphosphatase</fullName>
        <ecNumber evidence="2 5">3.6.1.7</ecNumber>
    </recommendedName>
</protein>
<dbReference type="RefSeq" id="WP_096346246.1">
    <property type="nucleotide sequence ID" value="NZ_JBHOFR010000004.1"/>
</dbReference>
<dbReference type="PROSITE" id="PS00151">
    <property type="entry name" value="ACYLPHOSPHATASE_2"/>
    <property type="match status" value="1"/>
</dbReference>
<comment type="catalytic activity">
    <reaction evidence="4 5 6">
        <text>an acyl phosphate + H2O = a carboxylate + phosphate + H(+)</text>
        <dbReference type="Rhea" id="RHEA:14965"/>
        <dbReference type="ChEBI" id="CHEBI:15377"/>
        <dbReference type="ChEBI" id="CHEBI:15378"/>
        <dbReference type="ChEBI" id="CHEBI:29067"/>
        <dbReference type="ChEBI" id="CHEBI:43474"/>
        <dbReference type="ChEBI" id="CHEBI:59918"/>
        <dbReference type="EC" id="3.6.1.7"/>
    </reaction>
</comment>
<organism evidence="9 10">
    <name type="scientific">Halopseudomonas laoshanensis</name>
    <dbReference type="NCBI Taxonomy" id="2268758"/>
    <lineage>
        <taxon>Bacteria</taxon>
        <taxon>Pseudomonadati</taxon>
        <taxon>Pseudomonadota</taxon>
        <taxon>Gammaproteobacteria</taxon>
        <taxon>Pseudomonadales</taxon>
        <taxon>Pseudomonadaceae</taxon>
        <taxon>Halopseudomonas</taxon>
    </lineage>
</organism>
<evidence type="ECO:0000256" key="5">
    <source>
        <dbReference type="PROSITE-ProRule" id="PRU00520"/>
    </source>
</evidence>
<dbReference type="InterPro" id="IPR001792">
    <property type="entry name" value="Acylphosphatase-like_dom"/>
</dbReference>
<dbReference type="SUPFAM" id="SSF54975">
    <property type="entry name" value="Acylphosphatase/BLUF domain-like"/>
    <property type="match status" value="1"/>
</dbReference>
<dbReference type="OrthoDB" id="5295388at2"/>
<dbReference type="NCBIfam" id="NF011022">
    <property type="entry name" value="PRK14451.1"/>
    <property type="match status" value="1"/>
</dbReference>
<feature type="active site" evidence="5">
    <location>
        <position position="20"/>
    </location>
</feature>
<accession>A0A7V7KY75</accession>
<evidence type="ECO:0000313" key="10">
    <source>
        <dbReference type="Proteomes" id="UP000463138"/>
    </source>
</evidence>
<dbReference type="InterPro" id="IPR017968">
    <property type="entry name" value="Acylphosphatase_CS"/>
</dbReference>
<dbReference type="InterPro" id="IPR036046">
    <property type="entry name" value="Acylphosphatase-like_dom_sf"/>
</dbReference>
<dbReference type="PANTHER" id="PTHR47268:SF4">
    <property type="entry name" value="ACYLPHOSPHATASE"/>
    <property type="match status" value="1"/>
</dbReference>
<keyword evidence="5 6" id="KW-0378">Hydrolase</keyword>
<evidence type="ECO:0000259" key="8">
    <source>
        <dbReference type="PROSITE" id="PS51160"/>
    </source>
</evidence>
<dbReference type="Proteomes" id="UP000463138">
    <property type="component" value="Unassembled WGS sequence"/>
</dbReference>